<name>A0A7R7ELK7_9FIRM</name>
<accession>A0A7R7ELK7</accession>
<dbReference type="Proteomes" id="UP000595897">
    <property type="component" value="Chromosome"/>
</dbReference>
<keyword evidence="2" id="KW-1185">Reference proteome</keyword>
<protein>
    <recommendedName>
        <fullName evidence="3">DUF4177 domain-containing protein</fullName>
    </recommendedName>
</protein>
<evidence type="ECO:0000313" key="1">
    <source>
        <dbReference type="EMBL" id="BCN30737.1"/>
    </source>
</evidence>
<proteinExistence type="predicted"/>
<dbReference type="AlphaFoldDB" id="A0A7R7ELK7"/>
<dbReference type="EMBL" id="AP024169">
    <property type="protein sequence ID" value="BCN30737.1"/>
    <property type="molecule type" value="Genomic_DNA"/>
</dbReference>
<evidence type="ECO:0000313" key="2">
    <source>
        <dbReference type="Proteomes" id="UP000595897"/>
    </source>
</evidence>
<organism evidence="1 2">
    <name type="scientific">Anaeromicropila herbilytica</name>
    <dbReference type="NCBI Taxonomy" id="2785025"/>
    <lineage>
        <taxon>Bacteria</taxon>
        <taxon>Bacillati</taxon>
        <taxon>Bacillota</taxon>
        <taxon>Clostridia</taxon>
        <taxon>Lachnospirales</taxon>
        <taxon>Lachnospiraceae</taxon>
        <taxon>Anaeromicropila</taxon>
    </lineage>
</organism>
<dbReference type="KEGG" id="ahb:bsdtb5_20320"/>
<sequence>MKKYEYKCVYIGFGAEKASRTLTVYGQQGWELVCVWWAWHYLKREIEK</sequence>
<dbReference type="RefSeq" id="WP_271715932.1">
    <property type="nucleotide sequence ID" value="NZ_AP024169.1"/>
</dbReference>
<gene>
    <name evidence="1" type="ORF">bsdtb5_20320</name>
</gene>
<reference evidence="1 2" key="1">
    <citation type="submission" date="2020-11" db="EMBL/GenBank/DDBJ databases">
        <title>Draft genome sequencing of a Lachnospiraceae strain isolated from anoxic soil subjected to BSD treatment.</title>
        <authorList>
            <person name="Uek A."/>
            <person name="Tonouchi A."/>
        </authorList>
    </citation>
    <scope>NUCLEOTIDE SEQUENCE [LARGE SCALE GENOMIC DNA]</scope>
    <source>
        <strain evidence="1 2">TB5</strain>
    </source>
</reference>
<evidence type="ECO:0008006" key="3">
    <source>
        <dbReference type="Google" id="ProtNLM"/>
    </source>
</evidence>